<organism evidence="1 2">
    <name type="scientific">Rhodococcus qingshengii</name>
    <dbReference type="NCBI Taxonomy" id="334542"/>
    <lineage>
        <taxon>Bacteria</taxon>
        <taxon>Bacillati</taxon>
        <taxon>Actinomycetota</taxon>
        <taxon>Actinomycetes</taxon>
        <taxon>Mycobacteriales</taxon>
        <taxon>Nocardiaceae</taxon>
        <taxon>Rhodococcus</taxon>
        <taxon>Rhodococcus erythropolis group</taxon>
    </lineage>
</organism>
<comment type="caution">
    <text evidence="1">The sequence shown here is derived from an EMBL/GenBank/DDBJ whole genome shotgun (WGS) entry which is preliminary data.</text>
</comment>
<protein>
    <submittedName>
        <fullName evidence="1">Uncharacterized protein</fullName>
    </submittedName>
</protein>
<evidence type="ECO:0000313" key="2">
    <source>
        <dbReference type="Proteomes" id="UP000230886"/>
    </source>
</evidence>
<name>A0A2A5J4Q3_RHOSG</name>
<sequence>MSEHGMFVSENTTGDAVERAYRAAIKDGLLEEHAYAVIRNALLSSRRDDLISERQWRALQLRLEGL</sequence>
<dbReference type="AlphaFoldDB" id="A0A2A5J4Q3"/>
<evidence type="ECO:0000313" key="1">
    <source>
        <dbReference type="EMBL" id="PCK24342.1"/>
    </source>
</evidence>
<dbReference type="EMBL" id="NOVD01000032">
    <property type="protein sequence ID" value="PCK24342.1"/>
    <property type="molecule type" value="Genomic_DNA"/>
</dbReference>
<dbReference type="Proteomes" id="UP000230886">
    <property type="component" value="Unassembled WGS sequence"/>
</dbReference>
<gene>
    <name evidence="1" type="ORF">CHR55_26520</name>
</gene>
<dbReference type="RefSeq" id="WP_099698459.1">
    <property type="nucleotide sequence ID" value="NZ_NOVD01000032.1"/>
</dbReference>
<reference evidence="1 2" key="1">
    <citation type="submission" date="2017-07" db="EMBL/GenBank/DDBJ databases">
        <title>Draft sequence of Rhodococcus enclensis 23b-28.</title>
        <authorList>
            <person name="Besaury L."/>
            <person name="Sancelme M."/>
            <person name="Amato P."/>
            <person name="Lallement A."/>
            <person name="Delort A.-M."/>
        </authorList>
    </citation>
    <scope>NUCLEOTIDE SEQUENCE [LARGE SCALE GENOMIC DNA]</scope>
    <source>
        <strain evidence="1 2">23b-28</strain>
    </source>
</reference>
<accession>A0A2A5J4Q3</accession>
<proteinExistence type="predicted"/>